<comment type="caution">
    <text evidence="1">The sequence shown here is derived from an EMBL/GenBank/DDBJ whole genome shotgun (WGS) entry which is preliminary data.</text>
</comment>
<gene>
    <name evidence="1" type="ORF">ATY37_20605</name>
</gene>
<name>A0A151KU38_9VIBR</name>
<evidence type="ECO:0000313" key="1">
    <source>
        <dbReference type="EMBL" id="KYN82634.1"/>
    </source>
</evidence>
<evidence type="ECO:0008006" key="3">
    <source>
        <dbReference type="Google" id="ProtNLM"/>
    </source>
</evidence>
<dbReference type="Proteomes" id="UP000075346">
    <property type="component" value="Unassembled WGS sequence"/>
</dbReference>
<evidence type="ECO:0000313" key="2">
    <source>
        <dbReference type="Proteomes" id="UP000075346"/>
    </source>
</evidence>
<dbReference type="EMBL" id="LOBR01000096">
    <property type="protein sequence ID" value="KYN82634.1"/>
    <property type="molecule type" value="Genomic_DNA"/>
</dbReference>
<sequence length="254" mass="28524">MVKIMSEKEISITKDGVVLKGEVVDAVSAPISTVCKTADTILQVVDNVVGLPADYLNHHLKSFRKAYAEGYEKIPRKQRIEPTLRLGCNILKNVAYSAEEPEIQKLFAQLLLSASDTEYASSVHPSYASVIGEMTSLEANVLSVHFGESPKELTITSEQTEKAYSNLIRLGLITFRDRAYSEKELVKFVGKRNYSVPSRQNDFQKLIVDVINDLQKLKNSVIEDKRRSTKPSRKELVLTKFGLDFVHTVCRNVC</sequence>
<dbReference type="AlphaFoldDB" id="A0A151KU38"/>
<dbReference type="InterPro" id="IPR025506">
    <property type="entry name" value="Abi_alpha"/>
</dbReference>
<organism evidence="1 2">
    <name type="scientific">Vibrio cidicii</name>
    <dbReference type="NCBI Taxonomy" id="1763883"/>
    <lineage>
        <taxon>Bacteria</taxon>
        <taxon>Pseudomonadati</taxon>
        <taxon>Pseudomonadota</taxon>
        <taxon>Gammaproteobacteria</taxon>
        <taxon>Vibrionales</taxon>
        <taxon>Vibrionaceae</taxon>
        <taxon>Vibrio</taxon>
    </lineage>
</organism>
<proteinExistence type="predicted"/>
<protein>
    <recommendedName>
        <fullName evidence="3">DUF4393 domain-containing protein</fullName>
    </recommendedName>
</protein>
<reference evidence="2" key="1">
    <citation type="submission" date="2015-12" db="EMBL/GenBank/DDBJ databases">
        <authorList>
            <person name="Shamseldin A."/>
            <person name="Moawad H."/>
            <person name="Abd El-Rahim W.M."/>
            <person name="Sadowsky M.J."/>
        </authorList>
    </citation>
    <scope>NUCLEOTIDE SEQUENCE [LARGE SCALE GENOMIC DNA]</scope>
    <source>
        <strain evidence="2">2538-88</strain>
    </source>
</reference>
<accession>A0A151KU38</accession>
<dbReference type="Pfam" id="PF14337">
    <property type="entry name" value="Abi_alpha"/>
    <property type="match status" value="1"/>
</dbReference>